<dbReference type="PANTHER" id="PTHR12128:SF66">
    <property type="entry name" value="4-HYDROXY-2-OXOGLUTARATE ALDOLASE, MITOCHONDRIAL"/>
    <property type="match status" value="1"/>
</dbReference>
<dbReference type="SUPFAM" id="SSF51569">
    <property type="entry name" value="Aldolase"/>
    <property type="match status" value="1"/>
</dbReference>
<dbReference type="AlphaFoldDB" id="A0A5J5IPM4"/>
<comment type="similarity">
    <text evidence="1 3">Belongs to the DapA family.</text>
</comment>
<accession>A0A5J5IPM4</accession>
<dbReference type="GO" id="GO:0008840">
    <property type="term" value="F:4-hydroxy-tetrahydrodipicolinate synthase activity"/>
    <property type="evidence" value="ECO:0007669"/>
    <property type="project" value="TreeGrafter"/>
</dbReference>
<proteinExistence type="inferred from homology"/>
<comment type="caution">
    <text evidence="5">The sequence shown here is derived from an EMBL/GenBank/DDBJ whole genome shotgun (WGS) entry which is preliminary data.</text>
</comment>
<organism evidence="5 6">
    <name type="scientific">Microbacterium radiodurans</name>
    <dbReference type="NCBI Taxonomy" id="661398"/>
    <lineage>
        <taxon>Bacteria</taxon>
        <taxon>Bacillati</taxon>
        <taxon>Actinomycetota</taxon>
        <taxon>Actinomycetes</taxon>
        <taxon>Micrococcales</taxon>
        <taxon>Microbacteriaceae</taxon>
        <taxon>Microbacterium</taxon>
    </lineage>
</organism>
<sequence>MTDLTGAWPVVLTPFTSDDDVDHDALAAYVEWLIASGANGLFAVALSGEMYELTSTERVAVARTVVDATAGRVPVAASVVSATDTDAAITEARELAEVGVDIVVLIASAFVADGEPDEKLVDAVGAIGAALPDVQLGLYECPIPYHRLLSEETVAALAATGRVAFFKETTHDVDRMGARVAGASGTPLRVFNAGIENLAESVEVGVAGLSGWVVNVAPDLVARLCERAAVDGLSSEVLELQHLLGDVEQRMAPTYPSSAKAIAARRAGLTWQTRSRWRPRQVNEELVAELAAILDDAR</sequence>
<evidence type="ECO:0000313" key="6">
    <source>
        <dbReference type="Proteomes" id="UP000327039"/>
    </source>
</evidence>
<dbReference type="InterPro" id="IPR002220">
    <property type="entry name" value="DapA-like"/>
</dbReference>
<dbReference type="Proteomes" id="UP000327039">
    <property type="component" value="Unassembled WGS sequence"/>
</dbReference>
<keyword evidence="6" id="KW-1185">Reference proteome</keyword>
<evidence type="ECO:0000256" key="3">
    <source>
        <dbReference type="PIRNR" id="PIRNR001365"/>
    </source>
</evidence>
<evidence type="ECO:0000256" key="1">
    <source>
        <dbReference type="ARBA" id="ARBA00007592"/>
    </source>
</evidence>
<evidence type="ECO:0000256" key="2">
    <source>
        <dbReference type="ARBA" id="ARBA00023239"/>
    </source>
</evidence>
<reference evidence="6" key="1">
    <citation type="submission" date="2019-09" db="EMBL/GenBank/DDBJ databases">
        <title>Mumia zhuanghuii sp. nov. isolated from the intestinal contents of plateau pika (Ochotona curzoniae) in the Qinghai-Tibet plateau of China.</title>
        <authorList>
            <person name="Tian Z."/>
        </authorList>
    </citation>
    <scope>NUCLEOTIDE SEQUENCE [LARGE SCALE GENOMIC DNA]</scope>
    <source>
        <strain evidence="6">DSM 25564</strain>
    </source>
</reference>
<dbReference type="SMART" id="SM01130">
    <property type="entry name" value="DHDPS"/>
    <property type="match status" value="1"/>
</dbReference>
<name>A0A5J5IPM4_9MICO</name>
<dbReference type="CDD" id="cd00408">
    <property type="entry name" value="DHDPS-like"/>
    <property type="match status" value="1"/>
</dbReference>
<dbReference type="PIRSF" id="PIRSF001365">
    <property type="entry name" value="DHDPS"/>
    <property type="match status" value="1"/>
</dbReference>
<keyword evidence="2 3" id="KW-0456">Lyase</keyword>
<dbReference type="Pfam" id="PF00701">
    <property type="entry name" value="DHDPS"/>
    <property type="match status" value="1"/>
</dbReference>
<dbReference type="RefSeq" id="WP_150420039.1">
    <property type="nucleotide sequence ID" value="NZ_VYRZ01000003.1"/>
</dbReference>
<dbReference type="InterPro" id="IPR013785">
    <property type="entry name" value="Aldolase_TIM"/>
</dbReference>
<dbReference type="OrthoDB" id="9778880at2"/>
<feature type="active site" description="Proton donor/acceptor" evidence="4">
    <location>
        <position position="139"/>
    </location>
</feature>
<dbReference type="Gene3D" id="3.20.20.70">
    <property type="entry name" value="Aldolase class I"/>
    <property type="match status" value="1"/>
</dbReference>
<dbReference type="PANTHER" id="PTHR12128">
    <property type="entry name" value="DIHYDRODIPICOLINATE SYNTHASE"/>
    <property type="match status" value="1"/>
</dbReference>
<evidence type="ECO:0000313" key="5">
    <source>
        <dbReference type="EMBL" id="KAA9085317.1"/>
    </source>
</evidence>
<feature type="active site" description="Schiff-base intermediate with substrate" evidence="4">
    <location>
        <position position="167"/>
    </location>
</feature>
<dbReference type="EMBL" id="VYRZ01000003">
    <property type="protein sequence ID" value="KAA9085317.1"/>
    <property type="molecule type" value="Genomic_DNA"/>
</dbReference>
<protein>
    <submittedName>
        <fullName evidence="5">Dihydrodipicolinate synthase family protein</fullName>
    </submittedName>
</protein>
<gene>
    <name evidence="5" type="ORF">F6B42_12660</name>
</gene>
<evidence type="ECO:0000256" key="4">
    <source>
        <dbReference type="PIRSR" id="PIRSR001365-1"/>
    </source>
</evidence>